<dbReference type="InterPro" id="IPR036976">
    <property type="entry name" value="RimM_N_sf"/>
</dbReference>
<feature type="domain" description="RimM N-terminal" evidence="6">
    <location>
        <begin position="13"/>
        <end position="97"/>
    </location>
</feature>
<dbReference type="InterPro" id="IPR027275">
    <property type="entry name" value="PRC-brl_dom"/>
</dbReference>
<evidence type="ECO:0000256" key="4">
    <source>
        <dbReference type="ARBA" id="ARBA00023186"/>
    </source>
</evidence>
<keyword evidence="9" id="KW-1185">Reference proteome</keyword>
<dbReference type="NCBIfam" id="TIGR02273">
    <property type="entry name" value="16S_RimM"/>
    <property type="match status" value="1"/>
</dbReference>
<keyword evidence="2 5" id="KW-0690">Ribosome biogenesis</keyword>
<evidence type="ECO:0000313" key="9">
    <source>
        <dbReference type="Proteomes" id="UP000658720"/>
    </source>
</evidence>
<comment type="caution">
    <text evidence="8">The sequence shown here is derived from an EMBL/GenBank/DDBJ whole genome shotgun (WGS) entry which is preliminary data.</text>
</comment>
<dbReference type="InterPro" id="IPR011961">
    <property type="entry name" value="RimM"/>
</dbReference>
<accession>A0ABR9VPQ0</accession>
<comment type="subcellular location">
    <subcellularLocation>
        <location evidence="5">Cytoplasm</location>
    </subcellularLocation>
</comment>
<dbReference type="Gene3D" id="2.40.30.60">
    <property type="entry name" value="RimM"/>
    <property type="match status" value="1"/>
</dbReference>
<dbReference type="InterPro" id="IPR002676">
    <property type="entry name" value="RimM_N"/>
</dbReference>
<comment type="similarity">
    <text evidence="5">Belongs to the RimM family.</text>
</comment>
<reference evidence="8 9" key="1">
    <citation type="submission" date="2020-10" db="EMBL/GenBank/DDBJ databases">
        <authorList>
            <person name="Castelo-Branco R."/>
            <person name="Eusebio N."/>
            <person name="Adriana R."/>
            <person name="Vieira A."/>
            <person name="Brugerolle De Fraissinette N."/>
            <person name="Rezende De Castro R."/>
            <person name="Schneider M.P."/>
            <person name="Vasconcelos V."/>
            <person name="Leao P.N."/>
        </authorList>
    </citation>
    <scope>NUCLEOTIDE SEQUENCE [LARGE SCALE GENOMIC DNA]</scope>
    <source>
        <strain evidence="8 9">LEGE 00031</strain>
    </source>
</reference>
<organism evidence="8 9">
    <name type="scientific">Synechocystis salina LEGE 00031</name>
    <dbReference type="NCBI Taxonomy" id="1828736"/>
    <lineage>
        <taxon>Bacteria</taxon>
        <taxon>Bacillati</taxon>
        <taxon>Cyanobacteriota</taxon>
        <taxon>Cyanophyceae</taxon>
        <taxon>Synechococcales</taxon>
        <taxon>Merismopediaceae</taxon>
        <taxon>Synechocystis</taxon>
    </lineage>
</organism>
<dbReference type="InterPro" id="IPR011033">
    <property type="entry name" value="PRC_barrel-like_sf"/>
</dbReference>
<protein>
    <recommendedName>
        <fullName evidence="5">Ribosome maturation factor RimM</fullName>
    </recommendedName>
</protein>
<sequence length="181" mass="20261">MIQTMETENWLEIGTIVAPQGIQGEVRVLSASDFPERFLTKGQRWIRKTAQDTPQPLTLKKGKQIPGKNLYILRFAEITDRNQAEALVNYQLLVPATDRLPLEPGEFHVTDLLGLIVYDHNNGDRLGIVTDFYSAGNDLLGVTLDKSPDKEVLIPFVEAIVPTVELAEQRLEIKTIPGLLD</sequence>
<dbReference type="PANTHER" id="PTHR33692">
    <property type="entry name" value="RIBOSOME MATURATION FACTOR RIMM"/>
    <property type="match status" value="1"/>
</dbReference>
<feature type="domain" description="PRC-barrel" evidence="7">
    <location>
        <begin position="105"/>
        <end position="179"/>
    </location>
</feature>
<comment type="subunit">
    <text evidence="5">Binds ribosomal protein uS19.</text>
</comment>
<evidence type="ECO:0000256" key="2">
    <source>
        <dbReference type="ARBA" id="ARBA00022517"/>
    </source>
</evidence>
<dbReference type="HAMAP" id="MF_00014">
    <property type="entry name" value="Ribosome_mat_RimM"/>
    <property type="match status" value="1"/>
</dbReference>
<keyword evidence="3 5" id="KW-0698">rRNA processing</keyword>
<name>A0ABR9VPQ0_9SYNC</name>
<keyword evidence="1 5" id="KW-0963">Cytoplasm</keyword>
<dbReference type="Pfam" id="PF01782">
    <property type="entry name" value="RimM"/>
    <property type="match status" value="1"/>
</dbReference>
<dbReference type="Gene3D" id="2.30.30.240">
    <property type="entry name" value="PRC-barrel domain"/>
    <property type="match status" value="1"/>
</dbReference>
<gene>
    <name evidence="5 8" type="primary">rimM</name>
    <name evidence="8" type="ORF">IQ217_05525</name>
</gene>
<proteinExistence type="inferred from homology"/>
<evidence type="ECO:0000256" key="5">
    <source>
        <dbReference type="HAMAP-Rule" id="MF_00014"/>
    </source>
</evidence>
<keyword evidence="4 5" id="KW-0143">Chaperone</keyword>
<dbReference type="Pfam" id="PF05239">
    <property type="entry name" value="PRC"/>
    <property type="match status" value="1"/>
</dbReference>
<dbReference type="RefSeq" id="WP_194019226.1">
    <property type="nucleotide sequence ID" value="NZ_JADEVV010000011.1"/>
</dbReference>
<evidence type="ECO:0000256" key="3">
    <source>
        <dbReference type="ARBA" id="ARBA00022552"/>
    </source>
</evidence>
<evidence type="ECO:0000256" key="1">
    <source>
        <dbReference type="ARBA" id="ARBA00022490"/>
    </source>
</evidence>
<comment type="domain">
    <text evidence="5">The PRC barrel domain binds ribosomal protein uS19.</text>
</comment>
<evidence type="ECO:0000259" key="7">
    <source>
        <dbReference type="Pfam" id="PF05239"/>
    </source>
</evidence>
<dbReference type="EMBL" id="JADEVV010000011">
    <property type="protein sequence ID" value="MBE9253333.1"/>
    <property type="molecule type" value="Genomic_DNA"/>
</dbReference>
<dbReference type="PANTHER" id="PTHR33692:SF1">
    <property type="entry name" value="RIBOSOME MATURATION FACTOR RIMM"/>
    <property type="match status" value="1"/>
</dbReference>
<dbReference type="InterPro" id="IPR009000">
    <property type="entry name" value="Transl_B-barrel_sf"/>
</dbReference>
<dbReference type="SUPFAM" id="SSF50346">
    <property type="entry name" value="PRC-barrel domain"/>
    <property type="match status" value="1"/>
</dbReference>
<dbReference type="SUPFAM" id="SSF50447">
    <property type="entry name" value="Translation proteins"/>
    <property type="match status" value="1"/>
</dbReference>
<evidence type="ECO:0000313" key="8">
    <source>
        <dbReference type="EMBL" id="MBE9253333.1"/>
    </source>
</evidence>
<dbReference type="Proteomes" id="UP000658720">
    <property type="component" value="Unassembled WGS sequence"/>
</dbReference>
<comment type="function">
    <text evidence="5">An accessory protein needed during the final step in the assembly of 30S ribosomal subunit, possibly for assembly of the head region. Essential for efficient processing of 16S rRNA. May be needed both before and after RbfA during the maturation of 16S rRNA. It has affinity for free ribosomal 30S subunits but not for 70S ribosomes.</text>
</comment>
<evidence type="ECO:0000259" key="6">
    <source>
        <dbReference type="Pfam" id="PF01782"/>
    </source>
</evidence>